<dbReference type="Proteomes" id="UP000318661">
    <property type="component" value="Unassembled WGS sequence"/>
</dbReference>
<protein>
    <submittedName>
        <fullName evidence="1">Uncharacterized protein</fullName>
    </submittedName>
</protein>
<evidence type="ECO:0000313" key="3">
    <source>
        <dbReference type="Proteomes" id="UP000315217"/>
    </source>
</evidence>
<comment type="caution">
    <text evidence="1">The sequence shown here is derived from an EMBL/GenBank/DDBJ whole genome shotgun (WGS) entry which is preliminary data.</text>
</comment>
<organism evidence="1 4">
    <name type="scientific">Candidatus Segetimicrobium genomatis</name>
    <dbReference type="NCBI Taxonomy" id="2569760"/>
    <lineage>
        <taxon>Bacteria</taxon>
        <taxon>Bacillati</taxon>
        <taxon>Candidatus Sysuimicrobiota</taxon>
        <taxon>Candidatus Sysuimicrobiia</taxon>
        <taxon>Candidatus Sysuimicrobiales</taxon>
        <taxon>Candidatus Segetimicrobiaceae</taxon>
        <taxon>Candidatus Segetimicrobium</taxon>
    </lineage>
</organism>
<dbReference type="EMBL" id="VBAI01000104">
    <property type="protein sequence ID" value="TMJ10699.1"/>
    <property type="molecule type" value="Genomic_DNA"/>
</dbReference>
<accession>A0A537LNI1</accession>
<sequence length="270" mass="31082">MPAVGRLTTSDLQFIVTTLLPDVDPSVAVTVLRRDPDRVEELLDDERLFKRLRSEDALVRVSPWLLFTVLLRRVRRELRALPYTVEQRGGERVAVFDAERAGALLGDREIQDYLIELLVSFTRTDSLSLEVEEAGRLRRRRFSDLSSEDMIALAALMPEDLRFPILRRVADIALFVTGIFPEHAEPFHRQPGSPSSPGLRWRFRRSLEEYEDEGRRFYRLAARHEVARRTGMTRALDALAEMFPVARKPLNVLASQYISTSRLLLFSDAF</sequence>
<dbReference type="EMBL" id="VBAJ01000052">
    <property type="protein sequence ID" value="TMJ09512.1"/>
    <property type="molecule type" value="Genomic_DNA"/>
</dbReference>
<evidence type="ECO:0000313" key="4">
    <source>
        <dbReference type="Proteomes" id="UP000318661"/>
    </source>
</evidence>
<name>A0A537LNI1_9BACT</name>
<reference evidence="3 4" key="1">
    <citation type="journal article" date="2019" name="Nat. Microbiol.">
        <title>Mediterranean grassland soil C-N compound turnover is dependent on rainfall and depth, and is mediated by genomically divergent microorganisms.</title>
        <authorList>
            <person name="Diamond S."/>
            <person name="Andeer P.F."/>
            <person name="Li Z."/>
            <person name="Crits-Christoph A."/>
            <person name="Burstein D."/>
            <person name="Anantharaman K."/>
            <person name="Lane K.R."/>
            <person name="Thomas B.C."/>
            <person name="Pan C."/>
            <person name="Northen T.R."/>
            <person name="Banfield J.F."/>
        </authorList>
    </citation>
    <scope>NUCLEOTIDE SEQUENCE [LARGE SCALE GENOMIC DNA]</scope>
    <source>
        <strain evidence="2">NP_1</strain>
        <strain evidence="1">NP_2</strain>
    </source>
</reference>
<evidence type="ECO:0000313" key="2">
    <source>
        <dbReference type="EMBL" id="TMJ10699.1"/>
    </source>
</evidence>
<evidence type="ECO:0000313" key="1">
    <source>
        <dbReference type="EMBL" id="TMJ09512.1"/>
    </source>
</evidence>
<dbReference type="Proteomes" id="UP000315217">
    <property type="component" value="Unassembled WGS sequence"/>
</dbReference>
<gene>
    <name evidence="2" type="ORF">E6G98_07010</name>
    <name evidence="1" type="ORF">E6G99_02560</name>
</gene>
<dbReference type="AlphaFoldDB" id="A0A537LNI1"/>
<proteinExistence type="predicted"/>